<feature type="transmembrane region" description="Helical" evidence="7">
    <location>
        <begin position="386"/>
        <end position="404"/>
    </location>
</feature>
<keyword evidence="4 7" id="KW-0812">Transmembrane</keyword>
<reference evidence="8" key="1">
    <citation type="journal article" date="2023" name="Comput. Struct. Biotechnol. J.">
        <title>Discovery of a novel marine Bacteroidetes with a rich repertoire of carbohydrate-active enzymes.</title>
        <authorList>
            <person name="Chen B."/>
            <person name="Liu G."/>
            <person name="Chen Q."/>
            <person name="Wang H."/>
            <person name="Liu L."/>
            <person name="Tang K."/>
        </authorList>
    </citation>
    <scope>NUCLEOTIDE SEQUENCE</scope>
    <source>
        <strain evidence="8">TK19036</strain>
    </source>
</reference>
<keyword evidence="5 7" id="KW-1133">Transmembrane helix</keyword>
<comment type="subcellular location">
    <subcellularLocation>
        <location evidence="1">Cell membrane</location>
        <topology evidence="1">Multi-pass membrane protein</topology>
    </subcellularLocation>
</comment>
<feature type="transmembrane region" description="Helical" evidence="7">
    <location>
        <begin position="149"/>
        <end position="168"/>
    </location>
</feature>
<feature type="transmembrane region" description="Helical" evidence="7">
    <location>
        <begin position="114"/>
        <end position="137"/>
    </location>
</feature>
<accession>A0AA49GIA7</accession>
<dbReference type="CDD" id="cd13127">
    <property type="entry name" value="MATE_tuaB_like"/>
    <property type="match status" value="1"/>
</dbReference>
<evidence type="ECO:0000256" key="6">
    <source>
        <dbReference type="ARBA" id="ARBA00023136"/>
    </source>
</evidence>
<dbReference type="PANTHER" id="PTHR30250">
    <property type="entry name" value="PST FAMILY PREDICTED COLANIC ACID TRANSPORTER"/>
    <property type="match status" value="1"/>
</dbReference>
<keyword evidence="3" id="KW-1003">Cell membrane</keyword>
<dbReference type="EMBL" id="CP120682">
    <property type="protein sequence ID" value="WKN34697.1"/>
    <property type="molecule type" value="Genomic_DNA"/>
</dbReference>
<reference evidence="8" key="2">
    <citation type="journal article" date="2024" name="Antonie Van Leeuwenhoek">
        <title>Roseihalotalea indica gen. nov., sp. nov., a halophilic Bacteroidetes from mesopelagic Southwest Indian Ocean with higher carbohydrate metabolic potential.</title>
        <authorList>
            <person name="Chen B."/>
            <person name="Zhang M."/>
            <person name="Lin D."/>
            <person name="Ye J."/>
            <person name="Tang K."/>
        </authorList>
    </citation>
    <scope>NUCLEOTIDE SEQUENCE</scope>
    <source>
        <strain evidence="8">TK19036</strain>
    </source>
</reference>
<feature type="transmembrane region" description="Helical" evidence="7">
    <location>
        <begin position="297"/>
        <end position="319"/>
    </location>
</feature>
<feature type="transmembrane region" description="Helical" evidence="7">
    <location>
        <begin position="361"/>
        <end position="380"/>
    </location>
</feature>
<proteinExistence type="inferred from homology"/>
<dbReference type="GO" id="GO:0005886">
    <property type="term" value="C:plasma membrane"/>
    <property type="evidence" value="ECO:0007669"/>
    <property type="project" value="UniProtKB-SubCell"/>
</dbReference>
<evidence type="ECO:0000256" key="1">
    <source>
        <dbReference type="ARBA" id="ARBA00004651"/>
    </source>
</evidence>
<organism evidence="8">
    <name type="scientific">Roseihalotalea indica</name>
    <dbReference type="NCBI Taxonomy" id="2867963"/>
    <lineage>
        <taxon>Bacteria</taxon>
        <taxon>Pseudomonadati</taxon>
        <taxon>Bacteroidota</taxon>
        <taxon>Cytophagia</taxon>
        <taxon>Cytophagales</taxon>
        <taxon>Catalimonadaceae</taxon>
        <taxon>Roseihalotalea</taxon>
    </lineage>
</organism>
<dbReference type="InterPro" id="IPR050833">
    <property type="entry name" value="Poly_Biosynth_Transport"/>
</dbReference>
<name>A0AA49GIA7_9BACT</name>
<evidence type="ECO:0000256" key="5">
    <source>
        <dbReference type="ARBA" id="ARBA00022989"/>
    </source>
</evidence>
<dbReference type="AlphaFoldDB" id="A0AA49GIA7"/>
<feature type="transmembrane region" description="Helical" evidence="7">
    <location>
        <begin position="325"/>
        <end position="349"/>
    </location>
</feature>
<feature type="transmembrane region" description="Helical" evidence="7">
    <location>
        <begin position="80"/>
        <end position="102"/>
    </location>
</feature>
<gene>
    <name evidence="8" type="ORF">K4G66_20190</name>
</gene>
<sequence length="482" mass="53174">MKTLDKKIASGIGWTTISTLGNQGLRLLIKLVLARLLLPEDYGLIGMATVFIGFVDVISELGMGAALIQRKQQKLSSIHFNTAFWTSLGIAAAGYVIITLIIAPSAAWFYEKDILIKLIPVLAIPIVTNTFFLIPKIKLSRELNFKPQAIAEITSVVIAGIAAVILAWRGFGVWALAFNGIITSLTSILLYHIFYRWTPSLIFSKEAFQELFNFGGYVMLQRIFNYLTSNIDYILIGKLIGSSALGVYTLSFILTDTFRSQIMNMLNKVLFPAYSSIQDNVKKLGQYYLRIVKINGLLLIPIMTFYIVLARPIIVLGFGEEWENAVIPLQILSLGVIIHAISGTVTTVLKSLGHAKLIVKVNIINNLLIAVPAIAVGAHFYGINGAAIGILIFKITGLVIYQRYIDRYLNVSFSQLLGQVMWPLMVSVGLGAVIFATNRILDLSIIIELVVGTIVILAGYSAYLFTIEKSFILQIKGMLSKK</sequence>
<evidence type="ECO:0000256" key="4">
    <source>
        <dbReference type="ARBA" id="ARBA00022692"/>
    </source>
</evidence>
<evidence type="ECO:0000256" key="2">
    <source>
        <dbReference type="ARBA" id="ARBA00007430"/>
    </source>
</evidence>
<evidence type="ECO:0000313" key="8">
    <source>
        <dbReference type="EMBL" id="WKN34697.1"/>
    </source>
</evidence>
<comment type="similarity">
    <text evidence="2">Belongs to the polysaccharide synthase family.</text>
</comment>
<feature type="transmembrane region" description="Helical" evidence="7">
    <location>
        <begin position="233"/>
        <end position="255"/>
    </location>
</feature>
<protein>
    <submittedName>
        <fullName evidence="8">Lipopolysaccharide biosynthesis protein</fullName>
    </submittedName>
</protein>
<feature type="transmembrane region" description="Helical" evidence="7">
    <location>
        <begin position="44"/>
        <end position="68"/>
    </location>
</feature>
<dbReference type="PANTHER" id="PTHR30250:SF10">
    <property type="entry name" value="LIPOPOLYSACCHARIDE BIOSYNTHESIS PROTEIN WZXC"/>
    <property type="match status" value="1"/>
</dbReference>
<dbReference type="Pfam" id="PF13440">
    <property type="entry name" value="Polysacc_synt_3"/>
    <property type="match status" value="1"/>
</dbReference>
<feature type="transmembrane region" description="Helical" evidence="7">
    <location>
        <begin position="416"/>
        <end position="437"/>
    </location>
</feature>
<feature type="transmembrane region" description="Helical" evidence="7">
    <location>
        <begin position="443"/>
        <end position="466"/>
    </location>
</feature>
<evidence type="ECO:0000256" key="3">
    <source>
        <dbReference type="ARBA" id="ARBA00022475"/>
    </source>
</evidence>
<feature type="transmembrane region" description="Helical" evidence="7">
    <location>
        <begin position="174"/>
        <end position="195"/>
    </location>
</feature>
<evidence type="ECO:0000256" key="7">
    <source>
        <dbReference type="SAM" id="Phobius"/>
    </source>
</evidence>
<keyword evidence="6 7" id="KW-0472">Membrane</keyword>